<accession>A0ACC1TX84</accession>
<protein>
    <submittedName>
        <fullName evidence="1">Uncharacterized protein</fullName>
    </submittedName>
</protein>
<organism evidence="1 2">
    <name type="scientific">Lentinula aff. lateritia</name>
    <dbReference type="NCBI Taxonomy" id="2804960"/>
    <lineage>
        <taxon>Eukaryota</taxon>
        <taxon>Fungi</taxon>
        <taxon>Dikarya</taxon>
        <taxon>Basidiomycota</taxon>
        <taxon>Agaricomycotina</taxon>
        <taxon>Agaricomycetes</taxon>
        <taxon>Agaricomycetidae</taxon>
        <taxon>Agaricales</taxon>
        <taxon>Marasmiineae</taxon>
        <taxon>Omphalotaceae</taxon>
        <taxon>Lentinula</taxon>
    </lineage>
</organism>
<dbReference type="EMBL" id="MU795174">
    <property type="protein sequence ID" value="KAJ3809176.1"/>
    <property type="molecule type" value="Genomic_DNA"/>
</dbReference>
<name>A0ACC1TX84_9AGAR</name>
<keyword evidence="2" id="KW-1185">Reference proteome</keyword>
<reference evidence="1" key="1">
    <citation type="submission" date="2022-09" db="EMBL/GenBank/DDBJ databases">
        <title>A Global Phylogenomic Analysis of the Shiitake Genus Lentinula.</title>
        <authorList>
            <consortium name="DOE Joint Genome Institute"/>
            <person name="Sierra-Patev S."/>
            <person name="Min B."/>
            <person name="Naranjo-Ortiz M."/>
            <person name="Looney B."/>
            <person name="Konkel Z."/>
            <person name="Slot J.C."/>
            <person name="Sakamoto Y."/>
            <person name="Steenwyk J.L."/>
            <person name="Rokas A."/>
            <person name="Carro J."/>
            <person name="Camarero S."/>
            <person name="Ferreira P."/>
            <person name="Molpeceres G."/>
            <person name="Ruiz-Duenas F.J."/>
            <person name="Serrano A."/>
            <person name="Henrissat B."/>
            <person name="Drula E."/>
            <person name="Hughes K.W."/>
            <person name="Mata J.L."/>
            <person name="Ishikawa N.K."/>
            <person name="Vargas-Isla R."/>
            <person name="Ushijima S."/>
            <person name="Smith C.A."/>
            <person name="Ahrendt S."/>
            <person name="Andreopoulos W."/>
            <person name="He G."/>
            <person name="Labutti K."/>
            <person name="Lipzen A."/>
            <person name="Ng V."/>
            <person name="Riley R."/>
            <person name="Sandor L."/>
            <person name="Barry K."/>
            <person name="Martinez A.T."/>
            <person name="Xiao Y."/>
            <person name="Gibbons J.G."/>
            <person name="Terashima K."/>
            <person name="Grigoriev I.V."/>
            <person name="Hibbett D.S."/>
        </authorList>
    </citation>
    <scope>NUCLEOTIDE SEQUENCE</scope>
    <source>
        <strain evidence="1">TMI1499</strain>
    </source>
</reference>
<evidence type="ECO:0000313" key="2">
    <source>
        <dbReference type="Proteomes" id="UP001163835"/>
    </source>
</evidence>
<proteinExistence type="predicted"/>
<comment type="caution">
    <text evidence="1">The sequence shown here is derived from an EMBL/GenBank/DDBJ whole genome shotgun (WGS) entry which is preliminary data.</text>
</comment>
<evidence type="ECO:0000313" key="1">
    <source>
        <dbReference type="EMBL" id="KAJ3809176.1"/>
    </source>
</evidence>
<dbReference type="Proteomes" id="UP001163835">
    <property type="component" value="Unassembled WGS sequence"/>
</dbReference>
<gene>
    <name evidence="1" type="ORF">F5876DRAFT_66693</name>
</gene>
<sequence length="167" mass="18488">MRFDAIIWISLAVVTIFGTIVHAAAINPDGFYIGDTFVHNAKYPAASKNFVIVYYNAGVGPSGQRLIRKLLHSMFHQKLEGVEPDWTESRITALEIEFSDAVPINGGVCIFPKQSGKISFSVSGDFGNCYNRGCEGMVDNAGEGRITFKNNREVFYSSPHNKFTDKI</sequence>